<accession>A0A4R7ZBK3</accession>
<dbReference type="PROSITE" id="PS51762">
    <property type="entry name" value="GH16_2"/>
    <property type="match status" value="1"/>
</dbReference>
<evidence type="ECO:0000313" key="4">
    <source>
        <dbReference type="EMBL" id="TDW14907.1"/>
    </source>
</evidence>
<proteinExistence type="inferred from homology"/>
<dbReference type="InterPro" id="IPR050546">
    <property type="entry name" value="Glycosyl_Hydrlase_16"/>
</dbReference>
<feature type="domain" description="GH16" evidence="3">
    <location>
        <begin position="21"/>
        <end position="252"/>
    </location>
</feature>
<dbReference type="GO" id="GO:0005975">
    <property type="term" value="P:carbohydrate metabolic process"/>
    <property type="evidence" value="ECO:0007669"/>
    <property type="project" value="InterPro"/>
</dbReference>
<organism evidence="4 5">
    <name type="scientific">Kribbella kalugense</name>
    <dbReference type="NCBI Taxonomy" id="2512221"/>
    <lineage>
        <taxon>Bacteria</taxon>
        <taxon>Bacillati</taxon>
        <taxon>Actinomycetota</taxon>
        <taxon>Actinomycetes</taxon>
        <taxon>Propionibacteriales</taxon>
        <taxon>Kribbellaceae</taxon>
        <taxon>Kribbella</taxon>
    </lineage>
</organism>
<evidence type="ECO:0000256" key="1">
    <source>
        <dbReference type="ARBA" id="ARBA00006865"/>
    </source>
</evidence>
<dbReference type="InterPro" id="IPR000757">
    <property type="entry name" value="Beta-glucanase-like"/>
</dbReference>
<dbReference type="EMBL" id="SODF01000003">
    <property type="protein sequence ID" value="TDW14907.1"/>
    <property type="molecule type" value="Genomic_DNA"/>
</dbReference>
<dbReference type="Proteomes" id="UP000295447">
    <property type="component" value="Unassembled WGS sequence"/>
</dbReference>
<dbReference type="Gene3D" id="2.60.120.200">
    <property type="match status" value="1"/>
</dbReference>
<dbReference type="InterPro" id="IPR013320">
    <property type="entry name" value="ConA-like_dom_sf"/>
</dbReference>
<comment type="similarity">
    <text evidence="1">Belongs to the glycosyl hydrolase 16 family.</text>
</comment>
<name>A0A4R7ZBK3_9ACTN</name>
<dbReference type="OrthoDB" id="9809583at2"/>
<dbReference type="AlphaFoldDB" id="A0A4R7ZBK3"/>
<feature type="chain" id="PRO_5038664244" evidence="2">
    <location>
        <begin position="21"/>
        <end position="252"/>
    </location>
</feature>
<dbReference type="SUPFAM" id="SSF49899">
    <property type="entry name" value="Concanavalin A-like lectins/glucanases"/>
    <property type="match status" value="1"/>
</dbReference>
<dbReference type="CDD" id="cd08023">
    <property type="entry name" value="GH16_laminarinase_like"/>
    <property type="match status" value="1"/>
</dbReference>
<dbReference type="RefSeq" id="WP_134122834.1">
    <property type="nucleotide sequence ID" value="NZ_SODF01000003.1"/>
</dbReference>
<evidence type="ECO:0000256" key="2">
    <source>
        <dbReference type="SAM" id="SignalP"/>
    </source>
</evidence>
<sequence length="252" mass="27625">MRKLLTALVVLGLLVVPLRAADATEVAAPGKLVFADEFDGTAIDRTKWAIHSNAESDDCLGNKGNQQLEWHTWDALSVSDGLLTMTARKNNPAPGYDWSGALITTGQACGHEPSQSFAVQPGDYIETRLKLPSDKGFWPSTWTWNGNGSNEQDTYEFYSDNHQALYLTNHQSGGGSCPYESPTDLTTAWHTIAEQVGPDQTVWYLDGKEVCRQGAYTGTGDALILDLFVYGKIPPTVSTGSMQIDYVRVYRP</sequence>
<dbReference type="PANTHER" id="PTHR10963">
    <property type="entry name" value="GLYCOSYL HYDROLASE-RELATED"/>
    <property type="match status" value="1"/>
</dbReference>
<feature type="signal peptide" evidence="2">
    <location>
        <begin position="1"/>
        <end position="20"/>
    </location>
</feature>
<keyword evidence="5" id="KW-1185">Reference proteome</keyword>
<keyword evidence="4" id="KW-0378">Hydrolase</keyword>
<keyword evidence="2" id="KW-0732">Signal</keyword>
<dbReference type="GO" id="GO:0004553">
    <property type="term" value="F:hydrolase activity, hydrolyzing O-glycosyl compounds"/>
    <property type="evidence" value="ECO:0007669"/>
    <property type="project" value="InterPro"/>
</dbReference>
<dbReference type="PANTHER" id="PTHR10963:SF55">
    <property type="entry name" value="GLYCOSIDE HYDROLASE FAMILY 16 PROTEIN"/>
    <property type="match status" value="1"/>
</dbReference>
<comment type="caution">
    <text evidence="4">The sequence shown here is derived from an EMBL/GenBank/DDBJ whole genome shotgun (WGS) entry which is preliminary data.</text>
</comment>
<protein>
    <submittedName>
        <fullName evidence="4">Glycosyl hydrolase family 16</fullName>
    </submittedName>
</protein>
<dbReference type="Pfam" id="PF00722">
    <property type="entry name" value="Glyco_hydro_16"/>
    <property type="match status" value="1"/>
</dbReference>
<gene>
    <name evidence="4" type="ORF">EV650_6385</name>
</gene>
<evidence type="ECO:0000313" key="5">
    <source>
        <dbReference type="Proteomes" id="UP000295447"/>
    </source>
</evidence>
<reference evidence="4 5" key="1">
    <citation type="submission" date="2019-03" db="EMBL/GenBank/DDBJ databases">
        <title>Genomic Encyclopedia of Type Strains, Phase III (KMG-III): the genomes of soil and plant-associated and newly described type strains.</title>
        <authorList>
            <person name="Whitman W."/>
        </authorList>
    </citation>
    <scope>NUCLEOTIDE SEQUENCE [LARGE SCALE GENOMIC DNA]</scope>
    <source>
        <strain evidence="4 5">VKM Ac-2570</strain>
    </source>
</reference>
<evidence type="ECO:0000259" key="3">
    <source>
        <dbReference type="PROSITE" id="PS51762"/>
    </source>
</evidence>